<evidence type="ECO:0000256" key="4">
    <source>
        <dbReference type="ARBA" id="ARBA00022525"/>
    </source>
</evidence>
<name>A0A0V0QLR5_PSEPJ</name>
<keyword evidence="4" id="KW-0964">Secreted</keyword>
<evidence type="ECO:0000256" key="1">
    <source>
        <dbReference type="ARBA" id="ARBA00004196"/>
    </source>
</evidence>
<sequence>MSFKLQKTLCVLFLLKIVIFQACQNNFCLNCIQSEKSILDGEEWEIQEIQFLEENCENQCTQSNYIYNFCIDIDWRLSNNLCNQQNYCTGSALNLKNVIIQSNFCTFTGNQAYQAGVIYQKFDISLENYDFNLNLKKNYFNKNQAVFQGGAILIHQEKTIYNQKNNYLVQNNSFKQNSARGFGGAIRFYGDFQYILNSTNNEFLNNLAGVFGKNIGNMYPNEAKLQQVLDFSTKQKIEFLQKENLIYIQNLDNYQSLTFNFQIMENNDEIITINDNVLDFQLEINKEIINEIQNLQFYLKEVNNDPQY</sequence>
<evidence type="ECO:0000256" key="8">
    <source>
        <dbReference type="SAM" id="SignalP"/>
    </source>
</evidence>
<dbReference type="InParanoid" id="A0A0V0QLR5"/>
<gene>
    <name evidence="9" type="ORF">PPERSA_09275</name>
</gene>
<dbReference type="NCBIfam" id="TIGR01376">
    <property type="entry name" value="POMP_repeat"/>
    <property type="match status" value="1"/>
</dbReference>
<proteinExistence type="predicted"/>
<keyword evidence="6" id="KW-0472">Membrane</keyword>
<keyword evidence="5 8" id="KW-0732">Signal</keyword>
<dbReference type="Proteomes" id="UP000054937">
    <property type="component" value="Unassembled WGS sequence"/>
</dbReference>
<organism evidence="9 10">
    <name type="scientific">Pseudocohnilembus persalinus</name>
    <name type="common">Ciliate</name>
    <dbReference type="NCBI Taxonomy" id="266149"/>
    <lineage>
        <taxon>Eukaryota</taxon>
        <taxon>Sar</taxon>
        <taxon>Alveolata</taxon>
        <taxon>Ciliophora</taxon>
        <taxon>Intramacronucleata</taxon>
        <taxon>Oligohymenophorea</taxon>
        <taxon>Scuticociliatia</taxon>
        <taxon>Philasterida</taxon>
        <taxon>Pseudocohnilembidae</taxon>
        <taxon>Pseudocohnilembus</taxon>
    </lineage>
</organism>
<feature type="signal peptide" evidence="8">
    <location>
        <begin position="1"/>
        <end position="22"/>
    </location>
</feature>
<evidence type="ECO:0008006" key="11">
    <source>
        <dbReference type="Google" id="ProtNLM"/>
    </source>
</evidence>
<dbReference type="AlphaFoldDB" id="A0A0V0QLR5"/>
<keyword evidence="10" id="KW-1185">Reference proteome</keyword>
<evidence type="ECO:0000256" key="7">
    <source>
        <dbReference type="ARBA" id="ARBA00023237"/>
    </source>
</evidence>
<comment type="subcellular location">
    <subcellularLocation>
        <location evidence="1">Cell envelope</location>
    </subcellularLocation>
    <subcellularLocation>
        <location evidence="2">Cell outer membrane</location>
    </subcellularLocation>
    <subcellularLocation>
        <location evidence="3">Secreted</location>
    </subcellularLocation>
</comment>
<protein>
    <recommendedName>
        <fullName evidence="11">Pectin lyase fold/virulence factor</fullName>
    </recommendedName>
</protein>
<dbReference type="EMBL" id="LDAU01000140">
    <property type="protein sequence ID" value="KRX03263.1"/>
    <property type="molecule type" value="Genomic_DNA"/>
</dbReference>
<feature type="chain" id="PRO_5006867496" description="Pectin lyase fold/virulence factor" evidence="8">
    <location>
        <begin position="23"/>
        <end position="308"/>
    </location>
</feature>
<evidence type="ECO:0000313" key="9">
    <source>
        <dbReference type="EMBL" id="KRX03263.1"/>
    </source>
</evidence>
<evidence type="ECO:0000313" key="10">
    <source>
        <dbReference type="Proteomes" id="UP000054937"/>
    </source>
</evidence>
<evidence type="ECO:0000256" key="3">
    <source>
        <dbReference type="ARBA" id="ARBA00004613"/>
    </source>
</evidence>
<reference evidence="9 10" key="1">
    <citation type="journal article" date="2015" name="Sci. Rep.">
        <title>Genome of the facultative scuticociliatosis pathogen Pseudocohnilembus persalinus provides insight into its virulence through horizontal gene transfer.</title>
        <authorList>
            <person name="Xiong J."/>
            <person name="Wang G."/>
            <person name="Cheng J."/>
            <person name="Tian M."/>
            <person name="Pan X."/>
            <person name="Warren A."/>
            <person name="Jiang C."/>
            <person name="Yuan D."/>
            <person name="Miao W."/>
        </authorList>
    </citation>
    <scope>NUCLEOTIDE SEQUENCE [LARGE SCALE GENOMIC DNA]</scope>
    <source>
        <strain evidence="9">36N120E</strain>
    </source>
</reference>
<keyword evidence="7" id="KW-0998">Cell outer membrane</keyword>
<evidence type="ECO:0000256" key="2">
    <source>
        <dbReference type="ARBA" id="ARBA00004442"/>
    </source>
</evidence>
<dbReference type="InterPro" id="IPR003368">
    <property type="entry name" value="POMP_repeat"/>
</dbReference>
<evidence type="ECO:0000256" key="5">
    <source>
        <dbReference type="ARBA" id="ARBA00022729"/>
    </source>
</evidence>
<dbReference type="GO" id="GO:0005576">
    <property type="term" value="C:extracellular region"/>
    <property type="evidence" value="ECO:0007669"/>
    <property type="project" value="UniProtKB-SubCell"/>
</dbReference>
<evidence type="ECO:0000256" key="6">
    <source>
        <dbReference type="ARBA" id="ARBA00023136"/>
    </source>
</evidence>
<comment type="caution">
    <text evidence="9">The sequence shown here is derived from an EMBL/GenBank/DDBJ whole genome shotgun (WGS) entry which is preliminary data.</text>
</comment>
<accession>A0A0V0QLR5</accession>